<gene>
    <name evidence="10" type="ORF">C1850_05730</name>
</gene>
<accession>A0A369P1H2</accession>
<evidence type="ECO:0000313" key="10">
    <source>
        <dbReference type="EMBL" id="RDC44731.1"/>
    </source>
</evidence>
<feature type="domain" description="NADH:quinone oxidoreductase/Mrp antiporter transmembrane" evidence="9">
    <location>
        <begin position="131"/>
        <end position="427"/>
    </location>
</feature>
<comment type="caution">
    <text evidence="10">The sequence shown here is derived from an EMBL/GenBank/DDBJ whole genome shotgun (WGS) entry which is preliminary data.</text>
</comment>
<evidence type="ECO:0000259" key="9">
    <source>
        <dbReference type="Pfam" id="PF00361"/>
    </source>
</evidence>
<feature type="transmembrane region" description="Helical" evidence="8">
    <location>
        <begin position="254"/>
        <end position="273"/>
    </location>
</feature>
<feature type="transmembrane region" description="Helical" evidence="8">
    <location>
        <begin position="417"/>
        <end position="436"/>
    </location>
</feature>
<evidence type="ECO:0000256" key="4">
    <source>
        <dbReference type="ARBA" id="ARBA00022989"/>
    </source>
</evidence>
<evidence type="ECO:0000256" key="7">
    <source>
        <dbReference type="RuleBase" id="RU000320"/>
    </source>
</evidence>
<dbReference type="RefSeq" id="WP_114548937.1">
    <property type="nucleotide sequence ID" value="NZ_PPUT01000012.1"/>
</dbReference>
<keyword evidence="4 8" id="KW-1133">Transmembrane helix</keyword>
<dbReference type="AlphaFoldDB" id="A0A369P1H2"/>
<dbReference type="InterPro" id="IPR001750">
    <property type="entry name" value="ND/Mrp_TM"/>
</dbReference>
<protein>
    <submittedName>
        <fullName evidence="10">Hydrogenase</fullName>
    </submittedName>
</protein>
<dbReference type="PANTHER" id="PTHR42682">
    <property type="entry name" value="HYDROGENASE-4 COMPONENT F"/>
    <property type="match status" value="1"/>
</dbReference>
<dbReference type="GO" id="GO:0005886">
    <property type="term" value="C:plasma membrane"/>
    <property type="evidence" value="ECO:0007669"/>
    <property type="project" value="UniProtKB-SubCell"/>
</dbReference>
<evidence type="ECO:0000256" key="8">
    <source>
        <dbReference type="SAM" id="Phobius"/>
    </source>
</evidence>
<dbReference type="EMBL" id="PPUT01000012">
    <property type="protein sequence ID" value="RDC44731.1"/>
    <property type="molecule type" value="Genomic_DNA"/>
</dbReference>
<keyword evidence="3 7" id="KW-0812">Transmembrane</keyword>
<dbReference type="InterPro" id="IPR003918">
    <property type="entry name" value="NADH_UbQ_OxRdtase"/>
</dbReference>
<dbReference type="InterPro" id="IPR052175">
    <property type="entry name" value="ComplexI-like_HydComp"/>
</dbReference>
<feature type="transmembrane region" description="Helical" evidence="8">
    <location>
        <begin position="280"/>
        <end position="301"/>
    </location>
</feature>
<feature type="transmembrane region" description="Helical" evidence="8">
    <location>
        <begin position="71"/>
        <end position="94"/>
    </location>
</feature>
<keyword evidence="2" id="KW-1003">Cell membrane</keyword>
<dbReference type="PRINTS" id="PR01437">
    <property type="entry name" value="NUOXDRDTASE4"/>
</dbReference>
<evidence type="ECO:0000256" key="2">
    <source>
        <dbReference type="ARBA" id="ARBA00022475"/>
    </source>
</evidence>
<dbReference type="GO" id="GO:0042773">
    <property type="term" value="P:ATP synthesis coupled electron transport"/>
    <property type="evidence" value="ECO:0007669"/>
    <property type="project" value="InterPro"/>
</dbReference>
<dbReference type="NCBIfam" id="NF005044">
    <property type="entry name" value="PRK06458.1-4"/>
    <property type="match status" value="1"/>
</dbReference>
<dbReference type="Proteomes" id="UP000253805">
    <property type="component" value="Unassembled WGS sequence"/>
</dbReference>
<evidence type="ECO:0000313" key="11">
    <source>
        <dbReference type="Proteomes" id="UP000253805"/>
    </source>
</evidence>
<feature type="transmembrane region" description="Helical" evidence="8">
    <location>
        <begin position="369"/>
        <end position="397"/>
    </location>
</feature>
<evidence type="ECO:0000256" key="1">
    <source>
        <dbReference type="ARBA" id="ARBA00004651"/>
    </source>
</evidence>
<feature type="transmembrane region" description="Helical" evidence="8">
    <location>
        <begin position="38"/>
        <end position="59"/>
    </location>
</feature>
<feature type="transmembrane region" description="Helical" evidence="8">
    <location>
        <begin position="114"/>
        <end position="130"/>
    </location>
</feature>
<dbReference type="PANTHER" id="PTHR42682:SF5">
    <property type="entry name" value="HYDROGENASE-4 COMPONENT F"/>
    <property type="match status" value="1"/>
</dbReference>
<dbReference type="Pfam" id="PF00361">
    <property type="entry name" value="Proton_antipo_M"/>
    <property type="match status" value="1"/>
</dbReference>
<organism evidence="10 11">
    <name type="scientific">Adlercreutzia equolifaciens subsp. celatus</name>
    <dbReference type="NCBI Taxonomy" id="394340"/>
    <lineage>
        <taxon>Bacteria</taxon>
        <taxon>Bacillati</taxon>
        <taxon>Actinomycetota</taxon>
        <taxon>Coriobacteriia</taxon>
        <taxon>Eggerthellales</taxon>
        <taxon>Eggerthellaceae</taxon>
        <taxon>Adlercreutzia</taxon>
    </lineage>
</organism>
<feature type="transmembrane region" description="Helical" evidence="8">
    <location>
        <begin position="456"/>
        <end position="478"/>
    </location>
</feature>
<sequence length="525" mass="55185">MDYSLLLLVLLGCPLAAALLIAVLPAKSTPRGAYEALHVLSLAGVAVAGLTLVVAAFAGDGIFALGEWFHLDGLSALFLGLIAVIAPCTGVYSLPYVAHDVAEGKLGPSQVKQYYAFFSLFVFSMILAVTSNNIIMMWVSVEATTLSTVFLVGVYRTKLALEAAWKYVIVCTAGVAFGLFGTLLVYANAADIMADPHQAVFWTAILPNAPFMDRSLMMIAFVFAAIGFGTKAGLFPMHTWLPDAHSEAPSPVSALLSGVLLKCAILIVLRFYILTAANVGATFPQTVMMILGVLSVCYAAFEVYKQNDLKRKLAYSSCENVGLIAVCFGIGGPLGIIAGLVHCVAHGLTKALMFCLSGNVMMKYHTRDLAKISGIISVAPVTGVLFAAGCLALAGFPPFAMFVSEMFMILAGVAAEVWWAVVLVLVALVVVIMALVRMITGSALGRAPEGVKRGDVPALALVPEVVLLALVVLLGVALPGPLAGSIEQASAIVMSYEEEGLSSGSLFEDALAALAFDDTPEEVFE</sequence>
<comment type="subcellular location">
    <subcellularLocation>
        <location evidence="1">Cell membrane</location>
        <topology evidence="1">Multi-pass membrane protein</topology>
    </subcellularLocation>
    <subcellularLocation>
        <location evidence="7">Membrane</location>
        <topology evidence="7">Multi-pass membrane protein</topology>
    </subcellularLocation>
</comment>
<reference evidence="10 11" key="1">
    <citation type="journal article" date="2018" name="Elife">
        <title>Discovery and characterization of a prevalent human gut bacterial enzyme sufficient for the inactivation of a family of plant toxins.</title>
        <authorList>
            <person name="Koppel N."/>
            <person name="Bisanz J.E."/>
            <person name="Pandelia M.E."/>
            <person name="Turnbaugh P.J."/>
            <person name="Balskus E.P."/>
        </authorList>
    </citation>
    <scope>NUCLEOTIDE SEQUENCE [LARGE SCALE GENOMIC DNA]</scope>
    <source>
        <strain evidence="10 11">OB21 GAM 11</strain>
    </source>
</reference>
<proteinExistence type="predicted"/>
<dbReference type="GO" id="GO:0016491">
    <property type="term" value="F:oxidoreductase activity"/>
    <property type="evidence" value="ECO:0007669"/>
    <property type="project" value="UniProtKB-KW"/>
</dbReference>
<dbReference type="GO" id="GO:0008137">
    <property type="term" value="F:NADH dehydrogenase (ubiquinone) activity"/>
    <property type="evidence" value="ECO:0007669"/>
    <property type="project" value="InterPro"/>
</dbReference>
<keyword evidence="6 8" id="KW-0472">Membrane</keyword>
<evidence type="ECO:0000256" key="5">
    <source>
        <dbReference type="ARBA" id="ARBA00023002"/>
    </source>
</evidence>
<evidence type="ECO:0000256" key="3">
    <source>
        <dbReference type="ARBA" id="ARBA00022692"/>
    </source>
</evidence>
<keyword evidence="5" id="KW-0560">Oxidoreductase</keyword>
<feature type="transmembrane region" description="Helical" evidence="8">
    <location>
        <begin position="167"/>
        <end position="187"/>
    </location>
</feature>
<feature type="transmembrane region" description="Helical" evidence="8">
    <location>
        <begin position="321"/>
        <end position="348"/>
    </location>
</feature>
<evidence type="ECO:0000256" key="6">
    <source>
        <dbReference type="ARBA" id="ARBA00023136"/>
    </source>
</evidence>
<name>A0A369P1H2_9ACTN</name>
<feature type="transmembrane region" description="Helical" evidence="8">
    <location>
        <begin position="216"/>
        <end position="234"/>
    </location>
</feature>